<dbReference type="Gene3D" id="3.30.160.250">
    <property type="match status" value="1"/>
</dbReference>
<reference evidence="1 2" key="1">
    <citation type="journal article" date="2016" name="Nat. Commun.">
        <title>Thousands of microbial genomes shed light on interconnected biogeochemical processes in an aquifer system.</title>
        <authorList>
            <person name="Anantharaman K."/>
            <person name="Brown C.T."/>
            <person name="Hug L.A."/>
            <person name="Sharon I."/>
            <person name="Castelle C.J."/>
            <person name="Probst A.J."/>
            <person name="Thomas B.C."/>
            <person name="Singh A."/>
            <person name="Wilkins M.J."/>
            <person name="Karaoz U."/>
            <person name="Brodie E.L."/>
            <person name="Williams K.H."/>
            <person name="Hubbard S.S."/>
            <person name="Banfield J.F."/>
        </authorList>
    </citation>
    <scope>NUCLEOTIDE SEQUENCE [LARGE SCALE GENOMIC DNA]</scope>
</reference>
<evidence type="ECO:0008006" key="3">
    <source>
        <dbReference type="Google" id="ProtNLM"/>
    </source>
</evidence>
<protein>
    <recommendedName>
        <fullName evidence="3">HicB-like antitoxin of toxin-antitoxin system domain-containing protein</fullName>
    </recommendedName>
</protein>
<proteinExistence type="predicted"/>
<name>A0A1F6W5X2_9BACT</name>
<dbReference type="Proteomes" id="UP000177777">
    <property type="component" value="Unassembled WGS sequence"/>
</dbReference>
<evidence type="ECO:0000313" key="1">
    <source>
        <dbReference type="EMBL" id="OGI77320.1"/>
    </source>
</evidence>
<dbReference type="SUPFAM" id="SSF143100">
    <property type="entry name" value="TTHA1013/TTHA0281-like"/>
    <property type="match status" value="1"/>
</dbReference>
<accession>A0A1F6W5X2</accession>
<dbReference type="STRING" id="1801754.A3D42_02085"/>
<dbReference type="EMBL" id="MFUE01000015">
    <property type="protein sequence ID" value="OGI77320.1"/>
    <property type="molecule type" value="Genomic_DNA"/>
</dbReference>
<organism evidence="1 2">
    <name type="scientific">Candidatus Nomurabacteria bacterium RIFCSPHIGHO2_02_FULL_41_18</name>
    <dbReference type="NCBI Taxonomy" id="1801754"/>
    <lineage>
        <taxon>Bacteria</taxon>
        <taxon>Candidatus Nomuraibacteriota</taxon>
    </lineage>
</organism>
<sequence>MAIQKHTKTNVLNLTLTVQVFKEGKYFVSYNPELKVASCGKNIDEAKEKLKEAISGFLKSAKAMNTLDEIMEEAGFSYKKHQWFTPDLLVMDRLSLAF</sequence>
<comment type="caution">
    <text evidence="1">The sequence shown here is derived from an EMBL/GenBank/DDBJ whole genome shotgun (WGS) entry which is preliminary data.</text>
</comment>
<dbReference type="AlphaFoldDB" id="A0A1F6W5X2"/>
<evidence type="ECO:0000313" key="2">
    <source>
        <dbReference type="Proteomes" id="UP000177777"/>
    </source>
</evidence>
<gene>
    <name evidence="1" type="ORF">A3D42_02085</name>
</gene>
<dbReference type="InterPro" id="IPR035069">
    <property type="entry name" value="TTHA1013/TTHA0281-like"/>
</dbReference>